<dbReference type="HOGENOM" id="CLU_1508903_0_0_6"/>
<name>H8GHA8_METAL</name>
<feature type="transmembrane region" description="Helical" evidence="1">
    <location>
        <begin position="28"/>
        <end position="48"/>
    </location>
</feature>
<evidence type="ECO:0000313" key="3">
    <source>
        <dbReference type="Proteomes" id="UP000005090"/>
    </source>
</evidence>
<dbReference type="EMBL" id="CM001475">
    <property type="protein sequence ID" value="EIC28899.1"/>
    <property type="molecule type" value="Genomic_DNA"/>
</dbReference>
<proteinExistence type="predicted"/>
<gene>
    <name evidence="2" type="ORF">Metal_1081</name>
</gene>
<accession>H8GHA8</accession>
<reference evidence="2 3" key="1">
    <citation type="journal article" date="2013" name="Genome Announc.">
        <title>Genome Sequence of the Obligate Gammaproteobacterial Methanotroph Methylomicrobium album Strain BG8.</title>
        <authorList>
            <person name="Kits K.D."/>
            <person name="Kalyuzhnaya M.G."/>
            <person name="Klotz M.G."/>
            <person name="Jetten M.S."/>
            <person name="Op den Camp H.J."/>
            <person name="Vuilleumier S."/>
            <person name="Bringel F."/>
            <person name="Dispirito A.A."/>
            <person name="Murrell J.C."/>
            <person name="Bruce D."/>
            <person name="Cheng J.F."/>
            <person name="Copeland A."/>
            <person name="Goodwin L."/>
            <person name="Hauser L."/>
            <person name="Lajus A."/>
            <person name="Land M.L."/>
            <person name="Lapidus A."/>
            <person name="Lucas S."/>
            <person name="Medigue C."/>
            <person name="Pitluck S."/>
            <person name="Woyke T."/>
            <person name="Zeytun A."/>
            <person name="Stein L.Y."/>
        </authorList>
    </citation>
    <scope>NUCLEOTIDE SEQUENCE [LARGE SCALE GENOMIC DNA]</scope>
    <source>
        <strain evidence="2 3">BG8</strain>
    </source>
</reference>
<keyword evidence="1" id="KW-0472">Membrane</keyword>
<feature type="transmembrane region" description="Helical" evidence="1">
    <location>
        <begin position="60"/>
        <end position="80"/>
    </location>
</feature>
<keyword evidence="1" id="KW-0812">Transmembrane</keyword>
<organism evidence="2 3">
    <name type="scientific">Methylomicrobium album BG8</name>
    <dbReference type="NCBI Taxonomy" id="686340"/>
    <lineage>
        <taxon>Bacteria</taxon>
        <taxon>Pseudomonadati</taxon>
        <taxon>Pseudomonadota</taxon>
        <taxon>Gammaproteobacteria</taxon>
        <taxon>Methylococcales</taxon>
        <taxon>Methylococcaceae</taxon>
        <taxon>Methylomicrobium</taxon>
    </lineage>
</organism>
<feature type="transmembrane region" description="Helical" evidence="1">
    <location>
        <begin position="100"/>
        <end position="120"/>
    </location>
</feature>
<evidence type="ECO:0000256" key="1">
    <source>
        <dbReference type="SAM" id="Phobius"/>
    </source>
</evidence>
<protein>
    <recommendedName>
        <fullName evidence="4">DUF2306 domain-containing protein</fullName>
    </recommendedName>
</protein>
<sequence>MLLGFQHFYLQGKAYPGRELAPPIRTLLILHGIGMSAWILLFLVQPLLIMTGNRRIHRMLGRIGAGLAACIAILGFRLGIEATLISPSELRIWGLSPKQFMAVPIVSILIFAGFVGIGVWQRRRPEVHRPMMLLASLAAMSAAVSRIDASAGIGEIQSSGMYWSLPSLASGFRQSLPE</sequence>
<evidence type="ECO:0008006" key="4">
    <source>
        <dbReference type="Google" id="ProtNLM"/>
    </source>
</evidence>
<keyword evidence="1" id="KW-1133">Transmembrane helix</keyword>
<dbReference type="AlphaFoldDB" id="H8GHA8"/>
<evidence type="ECO:0000313" key="2">
    <source>
        <dbReference type="EMBL" id="EIC28899.1"/>
    </source>
</evidence>
<keyword evidence="3" id="KW-1185">Reference proteome</keyword>
<dbReference type="Proteomes" id="UP000005090">
    <property type="component" value="Chromosome"/>
</dbReference>